<comment type="caution">
    <text evidence="1">The sequence shown here is derived from an EMBL/GenBank/DDBJ whole genome shotgun (WGS) entry which is preliminary data.</text>
</comment>
<organism evidence="1 2">
    <name type="scientific">Triparma columacea</name>
    <dbReference type="NCBI Taxonomy" id="722753"/>
    <lineage>
        <taxon>Eukaryota</taxon>
        <taxon>Sar</taxon>
        <taxon>Stramenopiles</taxon>
        <taxon>Ochrophyta</taxon>
        <taxon>Bolidophyceae</taxon>
        <taxon>Parmales</taxon>
        <taxon>Triparmaceae</taxon>
        <taxon>Triparma</taxon>
    </lineage>
</organism>
<accession>A0A9W7L7H3</accession>
<evidence type="ECO:0000313" key="1">
    <source>
        <dbReference type="EMBL" id="GMI38371.1"/>
    </source>
</evidence>
<reference evidence="2" key="1">
    <citation type="journal article" date="2023" name="Commun. Biol.">
        <title>Genome analysis of Parmales, the sister group of diatoms, reveals the evolutionary specialization of diatoms from phago-mixotrophs to photoautotrophs.</title>
        <authorList>
            <person name="Ban H."/>
            <person name="Sato S."/>
            <person name="Yoshikawa S."/>
            <person name="Yamada K."/>
            <person name="Nakamura Y."/>
            <person name="Ichinomiya M."/>
            <person name="Sato N."/>
            <person name="Blanc-Mathieu R."/>
            <person name="Endo H."/>
            <person name="Kuwata A."/>
            <person name="Ogata H."/>
        </authorList>
    </citation>
    <scope>NUCLEOTIDE SEQUENCE [LARGE SCALE GENOMIC DNA]</scope>
</reference>
<keyword evidence="2" id="KW-1185">Reference proteome</keyword>
<proteinExistence type="predicted"/>
<name>A0A9W7L7H3_9STRA</name>
<dbReference type="AlphaFoldDB" id="A0A9W7L7H3"/>
<protein>
    <submittedName>
        <fullName evidence="1">Uncharacterized protein</fullName>
    </submittedName>
</protein>
<dbReference type="Proteomes" id="UP001165065">
    <property type="component" value="Unassembled WGS sequence"/>
</dbReference>
<feature type="non-terminal residue" evidence="1">
    <location>
        <position position="72"/>
    </location>
</feature>
<evidence type="ECO:0000313" key="2">
    <source>
        <dbReference type="Proteomes" id="UP001165065"/>
    </source>
</evidence>
<dbReference type="EMBL" id="BRYA01001065">
    <property type="protein sequence ID" value="GMI38371.1"/>
    <property type="molecule type" value="Genomic_DNA"/>
</dbReference>
<gene>
    <name evidence="1" type="ORF">TrCOL_g13547</name>
</gene>
<sequence length="72" mass="8017">MDKMYEIQDAFRKDLIMQAVIPQATEEACARVVENGGGEGVGEFKLLERLFEAKLENVSWGQICSVLLEVLG</sequence>